<keyword evidence="13" id="KW-1015">Disulfide bond</keyword>
<evidence type="ECO:0000256" key="10">
    <source>
        <dbReference type="ARBA" id="ARBA00022825"/>
    </source>
</evidence>
<evidence type="ECO:0000256" key="1">
    <source>
        <dbReference type="ARBA" id="ARBA00004240"/>
    </source>
</evidence>
<evidence type="ECO:0000256" key="20">
    <source>
        <dbReference type="ARBA" id="ARBA00041305"/>
    </source>
</evidence>
<keyword evidence="28" id="KW-1185">Reference proteome</keyword>
<dbReference type="GO" id="GO:0004252">
    <property type="term" value="F:serine-type endopeptidase activity"/>
    <property type="evidence" value="ECO:0007669"/>
    <property type="project" value="UniProtKB-EC"/>
</dbReference>
<keyword evidence="6" id="KW-0645">Protease</keyword>
<dbReference type="GO" id="GO:0005783">
    <property type="term" value="C:endoplasmic reticulum"/>
    <property type="evidence" value="ECO:0007669"/>
    <property type="project" value="UniProtKB-SubCell"/>
</dbReference>
<dbReference type="InterPro" id="IPR014753">
    <property type="entry name" value="Arrestin_N"/>
</dbReference>
<comment type="similarity">
    <text evidence="4">Belongs to the arrestin family.</text>
</comment>
<evidence type="ECO:0000256" key="14">
    <source>
        <dbReference type="ARBA" id="ARBA00023180"/>
    </source>
</evidence>
<evidence type="ECO:0000256" key="8">
    <source>
        <dbReference type="ARBA" id="ARBA00022801"/>
    </source>
</evidence>
<evidence type="ECO:0000256" key="5">
    <source>
        <dbReference type="ARBA" id="ARBA00022525"/>
    </source>
</evidence>
<evidence type="ECO:0000256" key="3">
    <source>
        <dbReference type="ARBA" id="ARBA00004613"/>
    </source>
</evidence>
<evidence type="ECO:0000256" key="18">
    <source>
        <dbReference type="ARBA" id="ARBA00040206"/>
    </source>
</evidence>
<dbReference type="PRINTS" id="PR00309">
    <property type="entry name" value="ARRESTIN"/>
</dbReference>
<evidence type="ECO:0000259" key="26">
    <source>
        <dbReference type="PROSITE" id="PS50240"/>
    </source>
</evidence>
<dbReference type="FunFam" id="2.60.40.640:FF:000011">
    <property type="entry name" value="S-arrestin isoform X2"/>
    <property type="match status" value="1"/>
</dbReference>
<dbReference type="InterPro" id="IPR017864">
    <property type="entry name" value="Arrestin_CS"/>
</dbReference>
<evidence type="ECO:0000256" key="23">
    <source>
        <dbReference type="ARBA" id="ARBA00042403"/>
    </source>
</evidence>
<keyword evidence="10" id="KW-0720">Serine protease</keyword>
<dbReference type="GO" id="GO:0002031">
    <property type="term" value="P:G protein-coupled receptor internalization"/>
    <property type="evidence" value="ECO:0007669"/>
    <property type="project" value="TreeGrafter"/>
</dbReference>
<evidence type="ECO:0000256" key="15">
    <source>
        <dbReference type="ARBA" id="ARBA00036045"/>
    </source>
</evidence>
<proteinExistence type="inferred from homology"/>
<dbReference type="InterPro" id="IPR011022">
    <property type="entry name" value="Arrestin_C-like"/>
</dbReference>
<gene>
    <name evidence="27" type="ORF">ROHU_022742</name>
</gene>
<dbReference type="Pfam" id="PF02752">
    <property type="entry name" value="Arrestin_C"/>
    <property type="match status" value="1"/>
</dbReference>
<dbReference type="Pfam" id="PF00089">
    <property type="entry name" value="Trypsin"/>
    <property type="match status" value="1"/>
</dbReference>
<protein>
    <recommendedName>
        <fullName evidence="18">S-arrestin</fullName>
        <ecNumber evidence="17">3.4.21.69</ecNumber>
    </recommendedName>
    <alternativeName>
        <fullName evidence="24">Anticoagulant protein C</fullName>
    </alternativeName>
    <alternativeName>
        <fullName evidence="21">Autoprothrombin IIA</fullName>
    </alternativeName>
    <alternativeName>
        <fullName evidence="23">Blood coagulation factor XIV</fullName>
    </alternativeName>
    <alternativeName>
        <fullName evidence="22">Retinal S-antigen</fullName>
    </alternativeName>
    <alternativeName>
        <fullName evidence="20">Rod photoreceptor arrestin</fullName>
    </alternativeName>
    <alternativeName>
        <fullName evidence="19">Vitamin K-dependent protein C</fullName>
    </alternativeName>
</protein>
<evidence type="ECO:0000256" key="9">
    <source>
        <dbReference type="ARBA" id="ARBA00022824"/>
    </source>
</evidence>
<evidence type="ECO:0000256" key="22">
    <source>
        <dbReference type="ARBA" id="ARBA00042071"/>
    </source>
</evidence>
<dbReference type="InterPro" id="IPR011021">
    <property type="entry name" value="Arrestin-like_N"/>
</dbReference>
<dbReference type="AlphaFoldDB" id="A0A498MYK1"/>
<evidence type="ECO:0000256" key="16">
    <source>
        <dbReference type="ARBA" id="ARBA00037553"/>
    </source>
</evidence>
<evidence type="ECO:0000256" key="19">
    <source>
        <dbReference type="ARBA" id="ARBA00040219"/>
    </source>
</evidence>
<dbReference type="FunFam" id="2.40.10.10:FF:000011">
    <property type="entry name" value="Coagulation factor X"/>
    <property type="match status" value="1"/>
</dbReference>
<evidence type="ECO:0000256" key="4">
    <source>
        <dbReference type="ARBA" id="ARBA00005298"/>
    </source>
</evidence>
<evidence type="ECO:0000313" key="28">
    <source>
        <dbReference type="Proteomes" id="UP000290572"/>
    </source>
</evidence>
<dbReference type="PANTHER" id="PTHR11792:SF15">
    <property type="entry name" value="S-ARRESTIN"/>
    <property type="match status" value="1"/>
</dbReference>
<feature type="compositionally biased region" description="Basic and acidic residues" evidence="25">
    <location>
        <begin position="13"/>
        <end position="25"/>
    </location>
</feature>
<accession>A0A498MYK1</accession>
<keyword evidence="14" id="KW-0325">Glycoprotein</keyword>
<dbReference type="InterPro" id="IPR001254">
    <property type="entry name" value="Trypsin_dom"/>
</dbReference>
<keyword evidence="7" id="KW-0356">Hemostasis</keyword>
<evidence type="ECO:0000256" key="6">
    <source>
        <dbReference type="ARBA" id="ARBA00022670"/>
    </source>
</evidence>
<dbReference type="PROSITE" id="PS00135">
    <property type="entry name" value="TRYPSIN_SER"/>
    <property type="match status" value="1"/>
</dbReference>
<dbReference type="GO" id="GO:0001750">
    <property type="term" value="C:photoreceptor outer segment"/>
    <property type="evidence" value="ECO:0007669"/>
    <property type="project" value="TreeGrafter"/>
</dbReference>
<dbReference type="FunFam" id="2.60.40.840:FF:000002">
    <property type="entry name" value="Arrestin 3"/>
    <property type="match status" value="1"/>
</dbReference>
<reference evidence="27 28" key="1">
    <citation type="submission" date="2018-03" db="EMBL/GenBank/DDBJ databases">
        <title>Draft genome sequence of Rohu Carp (Labeo rohita).</title>
        <authorList>
            <person name="Das P."/>
            <person name="Kushwaha B."/>
            <person name="Joshi C.G."/>
            <person name="Kumar D."/>
            <person name="Nagpure N.S."/>
            <person name="Sahoo L."/>
            <person name="Das S.P."/>
            <person name="Bit A."/>
            <person name="Patnaik S."/>
            <person name="Meher P.K."/>
            <person name="Jayasankar P."/>
            <person name="Koringa P.G."/>
            <person name="Patel N.V."/>
            <person name="Hinsu A.T."/>
            <person name="Kumar R."/>
            <person name="Pandey M."/>
            <person name="Agarwal S."/>
            <person name="Srivastava S."/>
            <person name="Singh M."/>
            <person name="Iquebal M.A."/>
            <person name="Jaiswal S."/>
            <person name="Angadi U.B."/>
            <person name="Kumar N."/>
            <person name="Raza M."/>
            <person name="Shah T.M."/>
            <person name="Rai A."/>
            <person name="Jena J.K."/>
        </authorList>
    </citation>
    <scope>NUCLEOTIDE SEQUENCE [LARGE SCALE GENOMIC DNA]</scope>
    <source>
        <strain evidence="27">DASCIFA01</strain>
        <tissue evidence="27">Testis</tissue>
    </source>
</reference>
<evidence type="ECO:0000256" key="12">
    <source>
        <dbReference type="ARBA" id="ARBA00023084"/>
    </source>
</evidence>
<dbReference type="STRING" id="84645.A0A498MYK1"/>
<evidence type="ECO:0000256" key="13">
    <source>
        <dbReference type="ARBA" id="ARBA00023157"/>
    </source>
</evidence>
<keyword evidence="5" id="KW-0964">Secreted</keyword>
<comment type="catalytic activity">
    <reaction evidence="15">
        <text>Degradation of blood coagulation factors Va and VIIIa.</text>
        <dbReference type="EC" id="3.4.21.69"/>
    </reaction>
</comment>
<comment type="caution">
    <text evidence="27">The sequence shown here is derived from an EMBL/GenBank/DDBJ whole genome shotgun (WGS) entry which is preliminary data.</text>
</comment>
<dbReference type="GO" id="GO:0005794">
    <property type="term" value="C:Golgi apparatus"/>
    <property type="evidence" value="ECO:0007669"/>
    <property type="project" value="UniProtKB-SubCell"/>
</dbReference>
<keyword evidence="12" id="KW-0094">Blood coagulation</keyword>
<evidence type="ECO:0000256" key="7">
    <source>
        <dbReference type="ARBA" id="ARBA00022696"/>
    </source>
</evidence>
<dbReference type="EMBL" id="QBIY01012561">
    <property type="protein sequence ID" value="RXN23336.1"/>
    <property type="molecule type" value="Genomic_DNA"/>
</dbReference>
<keyword evidence="9" id="KW-0256">Endoplasmic reticulum</keyword>
<dbReference type="EC" id="3.4.21.69" evidence="17"/>
<dbReference type="InterPro" id="IPR043504">
    <property type="entry name" value="Peptidase_S1_PA_chymotrypsin"/>
</dbReference>
<evidence type="ECO:0000313" key="27">
    <source>
        <dbReference type="EMBL" id="RXN23336.1"/>
    </source>
</evidence>
<dbReference type="SMART" id="SM01017">
    <property type="entry name" value="Arrestin_C"/>
    <property type="match status" value="1"/>
</dbReference>
<evidence type="ECO:0000256" key="11">
    <source>
        <dbReference type="ARBA" id="ARBA00023034"/>
    </source>
</evidence>
<evidence type="ECO:0000256" key="2">
    <source>
        <dbReference type="ARBA" id="ARBA00004555"/>
    </source>
</evidence>
<dbReference type="SMART" id="SM00020">
    <property type="entry name" value="Tryp_SPc"/>
    <property type="match status" value="1"/>
</dbReference>
<dbReference type="InterPro" id="IPR014752">
    <property type="entry name" value="Arrestin-like_C"/>
</dbReference>
<dbReference type="InterPro" id="IPR033116">
    <property type="entry name" value="TRYPSIN_SER"/>
</dbReference>
<dbReference type="Gene3D" id="2.60.40.840">
    <property type="match status" value="1"/>
</dbReference>
<dbReference type="GO" id="GO:0007165">
    <property type="term" value="P:signal transduction"/>
    <property type="evidence" value="ECO:0007669"/>
    <property type="project" value="InterPro"/>
</dbReference>
<dbReference type="Gene3D" id="2.60.40.640">
    <property type="match status" value="1"/>
</dbReference>
<name>A0A498MYK1_LABRO</name>
<evidence type="ECO:0000256" key="17">
    <source>
        <dbReference type="ARBA" id="ARBA00038995"/>
    </source>
</evidence>
<feature type="domain" description="Peptidase S1" evidence="26">
    <location>
        <begin position="404"/>
        <end position="656"/>
    </location>
</feature>
<dbReference type="InterPro" id="IPR000698">
    <property type="entry name" value="Arrestin"/>
</dbReference>
<dbReference type="PROSITE" id="PS50240">
    <property type="entry name" value="TRYPSIN_DOM"/>
    <property type="match status" value="1"/>
</dbReference>
<evidence type="ECO:0000256" key="24">
    <source>
        <dbReference type="ARBA" id="ARBA00042906"/>
    </source>
</evidence>
<dbReference type="GO" id="GO:0005576">
    <property type="term" value="C:extracellular region"/>
    <property type="evidence" value="ECO:0007669"/>
    <property type="project" value="UniProtKB-SubCell"/>
</dbReference>
<dbReference type="GO" id="GO:0001664">
    <property type="term" value="F:G protein-coupled receptor binding"/>
    <property type="evidence" value="ECO:0007669"/>
    <property type="project" value="TreeGrafter"/>
</dbReference>
<dbReference type="SUPFAM" id="SSF50494">
    <property type="entry name" value="Trypsin-like serine proteases"/>
    <property type="match status" value="1"/>
</dbReference>
<dbReference type="InterPro" id="IPR009003">
    <property type="entry name" value="Peptidase_S1_PA"/>
</dbReference>
<feature type="region of interest" description="Disordered" evidence="25">
    <location>
        <begin position="13"/>
        <end position="66"/>
    </location>
</feature>
<dbReference type="GO" id="GO:0007399">
    <property type="term" value="P:nervous system development"/>
    <property type="evidence" value="ECO:0007669"/>
    <property type="project" value="UniProtKB-ARBA"/>
</dbReference>
<evidence type="ECO:0000256" key="21">
    <source>
        <dbReference type="ARBA" id="ARBA00041306"/>
    </source>
</evidence>
<evidence type="ECO:0000256" key="25">
    <source>
        <dbReference type="SAM" id="MobiDB-lite"/>
    </source>
</evidence>
<dbReference type="GO" id="GO:0007596">
    <property type="term" value="P:blood coagulation"/>
    <property type="evidence" value="ECO:0007669"/>
    <property type="project" value="UniProtKB-KW"/>
</dbReference>
<comment type="subcellular location">
    <subcellularLocation>
        <location evidence="1">Endoplasmic reticulum</location>
    </subcellularLocation>
    <subcellularLocation>
        <location evidence="2">Golgi apparatus</location>
    </subcellularLocation>
    <subcellularLocation>
        <location evidence="3">Secreted</location>
    </subcellularLocation>
</comment>
<dbReference type="SUPFAM" id="SSF81296">
    <property type="entry name" value="E set domains"/>
    <property type="match status" value="2"/>
</dbReference>
<dbReference type="GO" id="GO:0006508">
    <property type="term" value="P:proteolysis"/>
    <property type="evidence" value="ECO:0007669"/>
    <property type="project" value="UniProtKB-KW"/>
</dbReference>
<dbReference type="GO" id="GO:0001917">
    <property type="term" value="C:photoreceptor inner segment"/>
    <property type="evidence" value="ECO:0007669"/>
    <property type="project" value="TreeGrafter"/>
</dbReference>
<dbReference type="Pfam" id="PF00339">
    <property type="entry name" value="Arrestin_N"/>
    <property type="match status" value="1"/>
</dbReference>
<sequence length="661" mass="74123">MGQIRDIKCQVWSRNDRWTRSEPKHQRGPGPSRSEDRRQAQKASVAANAPPPPAGGSRRWRGPKGGCQDLREVVQASGLLRSPHANHCEEKQLLNSNEPKTYRLQEDIQGQVDGVLLIDPEQLKGKKAYVTLSCAFRYGGDDMDVLGIAFRREIYVSTRQIYPPLQDKEQGILTKVQEKLLRKLGVNAYPFFFELPDNLPCSVGLQPAPKDVGKHCAVEFEVKAFSAESQDAKVRKRSSVRLMIRKVQYAPENLGPAPCVETTRDFLMSDKPLHMEASLQKQTYYHGEPINVRVKISNDSNKNVRNIIISVEQIANVVLYCNDSYMKAVAIEDSGDSVDSCAKLDKVYTLLPLLANNRERRGIALDGKLKHEDTNLASSSIIKEGVLKEVLGILVSYRIVVKLIVGGIMGSSEVGVELPFQLMHPKPDIGPGQCSDKMLQNESEPFEKIDVTRLYILCPRSDRILRLLEFWTAYKGDYDRFKIEGTEMTLPVKQPIAHPQYNPITVDNDIALLRLATPAKFSTYILPACLPSQNLAERMLHRNGTITVVTGWGKDNETSQRFSSTLNFIEIPIIDNKECSRHMMNNLTQNMLCGGVVGQIKDACEGDSGGPMMTLFHDTWFLVGLVSWGEGCGQKDKLGIYTKVSSYLDWIDSVRQGWDKV</sequence>
<dbReference type="PROSITE" id="PS00295">
    <property type="entry name" value="ARRESTINS"/>
    <property type="match status" value="1"/>
</dbReference>
<comment type="function">
    <text evidence="16">Protein C is a vitamin K-dependent serine protease that regulates blood coagulation by inactivating factors Va and VIIIa in the presence of calcium ions and phospholipids. Exerts a protective effect on the endothelial cell barrier function.</text>
</comment>
<keyword evidence="11" id="KW-0333">Golgi apparatus</keyword>
<dbReference type="CDD" id="cd00190">
    <property type="entry name" value="Tryp_SPc"/>
    <property type="match status" value="1"/>
</dbReference>
<organism evidence="27 28">
    <name type="scientific">Labeo rohita</name>
    <name type="common">Indian major carp</name>
    <name type="synonym">Cyprinus rohita</name>
    <dbReference type="NCBI Taxonomy" id="84645"/>
    <lineage>
        <taxon>Eukaryota</taxon>
        <taxon>Metazoa</taxon>
        <taxon>Chordata</taxon>
        <taxon>Craniata</taxon>
        <taxon>Vertebrata</taxon>
        <taxon>Euteleostomi</taxon>
        <taxon>Actinopterygii</taxon>
        <taxon>Neopterygii</taxon>
        <taxon>Teleostei</taxon>
        <taxon>Ostariophysi</taxon>
        <taxon>Cypriniformes</taxon>
        <taxon>Cyprinidae</taxon>
        <taxon>Labeoninae</taxon>
        <taxon>Labeonini</taxon>
        <taxon>Labeo</taxon>
    </lineage>
</organism>
<dbReference type="InterPro" id="IPR014756">
    <property type="entry name" value="Ig_E-set"/>
</dbReference>
<dbReference type="Gene3D" id="2.40.10.10">
    <property type="entry name" value="Trypsin-like serine proteases"/>
    <property type="match status" value="2"/>
</dbReference>
<dbReference type="PANTHER" id="PTHR11792">
    <property type="entry name" value="ARRESTIN"/>
    <property type="match status" value="1"/>
</dbReference>
<keyword evidence="8" id="KW-0378">Hydrolase</keyword>
<dbReference type="Proteomes" id="UP000290572">
    <property type="component" value="Unassembled WGS sequence"/>
</dbReference>